<protein>
    <submittedName>
        <fullName evidence="2">Uncharacterized protein</fullName>
    </submittedName>
</protein>
<keyword evidence="3" id="KW-1185">Reference proteome</keyword>
<feature type="signal peptide" evidence="1">
    <location>
        <begin position="1"/>
        <end position="23"/>
    </location>
</feature>
<comment type="caution">
    <text evidence="2">The sequence shown here is derived from an EMBL/GenBank/DDBJ whole genome shotgun (WGS) entry which is preliminary data.</text>
</comment>
<sequence>MNKKFKFASAVLSAGLLITPVSGLINNYDNVAKAEEINNNKISEKTKNKIKADLKEYVSIQDIEKLIKKLENNETTEVSINSSNPIIEKEIKINEYEYKKIKIYKDFSYSITGLEKKPKISFRNLDNVYCGSGYCWGTNAHAYKYVNGGEIGLYASLEYTNTYGQINSAWSPYAKQDEINVTANPIARFNQAGYSYASTSAAIHGQYYTVTLQVGPYGSTVY</sequence>
<name>A0ABX2T1A2_9BACL</name>
<evidence type="ECO:0000313" key="2">
    <source>
        <dbReference type="EMBL" id="NYS48153.1"/>
    </source>
</evidence>
<keyword evidence="1" id="KW-0732">Signal</keyword>
<organism evidence="2 3">
    <name type="scientific">Gemelliphila palaticanis</name>
    <dbReference type="NCBI Taxonomy" id="81950"/>
    <lineage>
        <taxon>Bacteria</taxon>
        <taxon>Bacillati</taxon>
        <taxon>Bacillota</taxon>
        <taxon>Bacilli</taxon>
        <taxon>Bacillales</taxon>
        <taxon>Gemellaceae</taxon>
        <taxon>Gemelliphila</taxon>
    </lineage>
</organism>
<dbReference type="RefSeq" id="WP_179941933.1">
    <property type="nucleotide sequence ID" value="NZ_JACBYF010000034.1"/>
</dbReference>
<feature type="chain" id="PRO_5046129250" evidence="1">
    <location>
        <begin position="24"/>
        <end position="222"/>
    </location>
</feature>
<reference evidence="2 3" key="1">
    <citation type="submission" date="2020-07" db="EMBL/GenBank/DDBJ databases">
        <title>MOT database genomes.</title>
        <authorList>
            <person name="Joseph S."/>
            <person name="Aduse-Opoku J."/>
            <person name="Hashim A."/>
            <person name="Wade W."/>
            <person name="Curtis M."/>
        </authorList>
    </citation>
    <scope>NUCLEOTIDE SEQUENCE [LARGE SCALE GENOMIC DNA]</scope>
    <source>
        <strain evidence="2 3">CIP 106318</strain>
    </source>
</reference>
<gene>
    <name evidence="2" type="ORF">HZY85_08205</name>
</gene>
<accession>A0ABX2T1A2</accession>
<evidence type="ECO:0000313" key="3">
    <source>
        <dbReference type="Proteomes" id="UP000531840"/>
    </source>
</evidence>
<evidence type="ECO:0000256" key="1">
    <source>
        <dbReference type="SAM" id="SignalP"/>
    </source>
</evidence>
<dbReference type="EMBL" id="JACBYF010000034">
    <property type="protein sequence ID" value="NYS48153.1"/>
    <property type="molecule type" value="Genomic_DNA"/>
</dbReference>
<dbReference type="Proteomes" id="UP000531840">
    <property type="component" value="Unassembled WGS sequence"/>
</dbReference>
<proteinExistence type="predicted"/>